<protein>
    <submittedName>
        <fullName evidence="2">Uncharacterized protein</fullName>
    </submittedName>
</protein>
<dbReference type="AlphaFoldDB" id="A0ABD6BSD0"/>
<keyword evidence="1" id="KW-1133">Transmembrane helix</keyword>
<keyword evidence="3" id="KW-1185">Reference proteome</keyword>
<gene>
    <name evidence="2" type="ORF">ACFSAU_08815</name>
</gene>
<evidence type="ECO:0000313" key="3">
    <source>
        <dbReference type="Proteomes" id="UP001597139"/>
    </source>
</evidence>
<keyword evidence="1" id="KW-0472">Membrane</keyword>
<proteinExistence type="predicted"/>
<dbReference type="EMBL" id="JBHUCZ010000007">
    <property type="protein sequence ID" value="MFD1567593.1"/>
    <property type="molecule type" value="Genomic_DNA"/>
</dbReference>
<feature type="transmembrane region" description="Helical" evidence="1">
    <location>
        <begin position="23"/>
        <end position="41"/>
    </location>
</feature>
<accession>A0ABD6BSD0</accession>
<dbReference type="RefSeq" id="WP_267647455.1">
    <property type="nucleotide sequence ID" value="NZ_JANHGR010000002.1"/>
</dbReference>
<comment type="caution">
    <text evidence="2">The sequence shown here is derived from an EMBL/GenBank/DDBJ whole genome shotgun (WGS) entry which is preliminary data.</text>
</comment>
<keyword evidence="1" id="KW-0812">Transmembrane</keyword>
<name>A0ABD6BSD0_9EURY</name>
<evidence type="ECO:0000256" key="1">
    <source>
        <dbReference type="SAM" id="Phobius"/>
    </source>
</evidence>
<evidence type="ECO:0000313" key="2">
    <source>
        <dbReference type="EMBL" id="MFD1567593.1"/>
    </source>
</evidence>
<dbReference type="Proteomes" id="UP001597139">
    <property type="component" value="Unassembled WGS sequence"/>
</dbReference>
<sequence length="45" mass="4818">MVFAAQQTVVAVGVLVLYWGDPLLMGGCLLLLAVSLVWSVVELRS</sequence>
<organism evidence="2 3">
    <name type="scientific">Halolamina litorea</name>
    <dbReference type="NCBI Taxonomy" id="1515593"/>
    <lineage>
        <taxon>Archaea</taxon>
        <taxon>Methanobacteriati</taxon>
        <taxon>Methanobacteriota</taxon>
        <taxon>Stenosarchaea group</taxon>
        <taxon>Halobacteria</taxon>
        <taxon>Halobacteriales</taxon>
        <taxon>Haloferacaceae</taxon>
    </lineage>
</organism>
<reference evidence="2 3" key="1">
    <citation type="journal article" date="2019" name="Int. J. Syst. Evol. Microbiol.">
        <title>The Global Catalogue of Microorganisms (GCM) 10K type strain sequencing project: providing services to taxonomists for standard genome sequencing and annotation.</title>
        <authorList>
            <consortium name="The Broad Institute Genomics Platform"/>
            <consortium name="The Broad Institute Genome Sequencing Center for Infectious Disease"/>
            <person name="Wu L."/>
            <person name="Ma J."/>
        </authorList>
    </citation>
    <scope>NUCLEOTIDE SEQUENCE [LARGE SCALE GENOMIC DNA]</scope>
    <source>
        <strain evidence="2 3">CGMCC 1.12859</strain>
    </source>
</reference>